<evidence type="ECO:0000313" key="2">
    <source>
        <dbReference type="Proteomes" id="UP001218218"/>
    </source>
</evidence>
<sequence length="85" mass="9851">MGPSFPPRPPSLRFFRIRHWVALCSARSLFPPTHASHASRITYSHNTYAIRHTNPTTKSLHVHYVAYVPRMNSLPLHSYRGDVWV</sequence>
<dbReference type="AlphaFoldDB" id="A0AAD7EH67"/>
<evidence type="ECO:0000313" key="1">
    <source>
        <dbReference type="EMBL" id="KAJ7325519.1"/>
    </source>
</evidence>
<dbReference type="EMBL" id="JARIHO010000044">
    <property type="protein sequence ID" value="KAJ7325519.1"/>
    <property type="molecule type" value="Genomic_DNA"/>
</dbReference>
<proteinExistence type="predicted"/>
<organism evidence="1 2">
    <name type="scientific">Mycena albidolilacea</name>
    <dbReference type="NCBI Taxonomy" id="1033008"/>
    <lineage>
        <taxon>Eukaryota</taxon>
        <taxon>Fungi</taxon>
        <taxon>Dikarya</taxon>
        <taxon>Basidiomycota</taxon>
        <taxon>Agaricomycotina</taxon>
        <taxon>Agaricomycetes</taxon>
        <taxon>Agaricomycetidae</taxon>
        <taxon>Agaricales</taxon>
        <taxon>Marasmiineae</taxon>
        <taxon>Mycenaceae</taxon>
        <taxon>Mycena</taxon>
    </lineage>
</organism>
<keyword evidence="2" id="KW-1185">Reference proteome</keyword>
<name>A0AAD7EH67_9AGAR</name>
<accession>A0AAD7EH67</accession>
<dbReference type="Proteomes" id="UP001218218">
    <property type="component" value="Unassembled WGS sequence"/>
</dbReference>
<protein>
    <submittedName>
        <fullName evidence="1">Uncharacterized protein</fullName>
    </submittedName>
</protein>
<reference evidence="1" key="1">
    <citation type="submission" date="2023-03" db="EMBL/GenBank/DDBJ databases">
        <title>Massive genome expansion in bonnet fungi (Mycena s.s.) driven by repeated elements and novel gene families across ecological guilds.</title>
        <authorList>
            <consortium name="Lawrence Berkeley National Laboratory"/>
            <person name="Harder C.B."/>
            <person name="Miyauchi S."/>
            <person name="Viragh M."/>
            <person name="Kuo A."/>
            <person name="Thoen E."/>
            <person name="Andreopoulos B."/>
            <person name="Lu D."/>
            <person name="Skrede I."/>
            <person name="Drula E."/>
            <person name="Henrissat B."/>
            <person name="Morin E."/>
            <person name="Kohler A."/>
            <person name="Barry K."/>
            <person name="LaButti K."/>
            <person name="Morin E."/>
            <person name="Salamov A."/>
            <person name="Lipzen A."/>
            <person name="Mereny Z."/>
            <person name="Hegedus B."/>
            <person name="Baldrian P."/>
            <person name="Stursova M."/>
            <person name="Weitz H."/>
            <person name="Taylor A."/>
            <person name="Grigoriev I.V."/>
            <person name="Nagy L.G."/>
            <person name="Martin F."/>
            <person name="Kauserud H."/>
        </authorList>
    </citation>
    <scope>NUCLEOTIDE SEQUENCE</scope>
    <source>
        <strain evidence="1">CBHHK002</strain>
    </source>
</reference>
<gene>
    <name evidence="1" type="ORF">DFH08DRAFT_886795</name>
</gene>
<comment type="caution">
    <text evidence="1">The sequence shown here is derived from an EMBL/GenBank/DDBJ whole genome shotgun (WGS) entry which is preliminary data.</text>
</comment>